<dbReference type="AlphaFoldDB" id="A0A3N0IHY0"/>
<evidence type="ECO:0000313" key="1">
    <source>
        <dbReference type="EMBL" id="RNM36611.1"/>
    </source>
</evidence>
<comment type="caution">
    <text evidence="1">The sequence shown here is derived from an EMBL/GenBank/DDBJ whole genome shotgun (WGS) entry which is preliminary data.</text>
</comment>
<evidence type="ECO:0000313" key="2">
    <source>
        <dbReference type="Proteomes" id="UP000271472"/>
    </source>
</evidence>
<organism evidence="1 2">
    <name type="scientific">Slackia isoflavoniconvertens</name>
    <dbReference type="NCBI Taxonomy" id="572010"/>
    <lineage>
        <taxon>Bacteria</taxon>
        <taxon>Bacillati</taxon>
        <taxon>Actinomycetota</taxon>
        <taxon>Coriobacteriia</taxon>
        <taxon>Eggerthellales</taxon>
        <taxon>Eggerthellaceae</taxon>
        <taxon>Slackia</taxon>
    </lineage>
</organism>
<sequence length="63" mass="7326">MILRKRFAVIRDEPNQANGLAGLVLCLWRGYSLRMWAMVVLLFDIDCICEMGSCPWNDFWSEA</sequence>
<gene>
    <name evidence="1" type="ORF">DMP05_02210</name>
</gene>
<reference evidence="2" key="1">
    <citation type="submission" date="2018-05" db="EMBL/GenBank/DDBJ databases">
        <title>Genome Sequencing of selected type strains of the family Eggerthellaceae.</title>
        <authorList>
            <person name="Danylec N."/>
            <person name="Stoll D.A."/>
            <person name="Doetsch A."/>
            <person name="Huch M."/>
        </authorList>
    </citation>
    <scope>NUCLEOTIDE SEQUENCE [LARGE SCALE GENOMIC DNA]</scope>
    <source>
        <strain evidence="2">DSM 22006</strain>
    </source>
</reference>
<name>A0A3N0IHY0_9ACTN</name>
<accession>A0A3N0IHY0</accession>
<dbReference type="Proteomes" id="UP000271472">
    <property type="component" value="Unassembled WGS sequence"/>
</dbReference>
<keyword evidence="2" id="KW-1185">Reference proteome</keyword>
<dbReference type="EMBL" id="QIBZ01000003">
    <property type="protein sequence ID" value="RNM36611.1"/>
    <property type="molecule type" value="Genomic_DNA"/>
</dbReference>
<proteinExistence type="predicted"/>
<protein>
    <submittedName>
        <fullName evidence="1">Uncharacterized protein</fullName>
    </submittedName>
</protein>